<evidence type="ECO:0000259" key="11">
    <source>
        <dbReference type="PROSITE" id="PS51192"/>
    </source>
</evidence>
<dbReference type="GO" id="GO:0003677">
    <property type="term" value="F:DNA binding"/>
    <property type="evidence" value="ECO:0007669"/>
    <property type="project" value="UniProtKB-KW"/>
</dbReference>
<feature type="compositionally biased region" description="Basic and acidic residues" evidence="10">
    <location>
        <begin position="45"/>
        <end position="60"/>
    </location>
</feature>
<dbReference type="InterPro" id="IPR027417">
    <property type="entry name" value="P-loop_NTPase"/>
</dbReference>
<name>A0AA39J2S9_9AGAR</name>
<dbReference type="InterPro" id="IPR004589">
    <property type="entry name" value="DNA_helicase_ATP-dep_RecQ"/>
</dbReference>
<evidence type="ECO:0000256" key="1">
    <source>
        <dbReference type="ARBA" id="ARBA00005446"/>
    </source>
</evidence>
<evidence type="ECO:0000256" key="4">
    <source>
        <dbReference type="ARBA" id="ARBA00022806"/>
    </source>
</evidence>
<evidence type="ECO:0000259" key="12">
    <source>
        <dbReference type="PROSITE" id="PS51194"/>
    </source>
</evidence>
<evidence type="ECO:0000256" key="6">
    <source>
        <dbReference type="ARBA" id="ARBA00023125"/>
    </source>
</evidence>
<keyword evidence="6" id="KW-0238">DNA-binding</keyword>
<evidence type="ECO:0000313" key="13">
    <source>
        <dbReference type="EMBL" id="KAK0434232.1"/>
    </source>
</evidence>
<dbReference type="GO" id="GO:0043138">
    <property type="term" value="F:3'-5' DNA helicase activity"/>
    <property type="evidence" value="ECO:0007669"/>
    <property type="project" value="UniProtKB-EC"/>
</dbReference>
<dbReference type="InterPro" id="IPR036388">
    <property type="entry name" value="WH-like_DNA-bd_sf"/>
</dbReference>
<dbReference type="GO" id="GO:0005694">
    <property type="term" value="C:chromosome"/>
    <property type="evidence" value="ECO:0007669"/>
    <property type="project" value="TreeGrafter"/>
</dbReference>
<keyword evidence="3" id="KW-0378">Hydrolase</keyword>
<dbReference type="GO" id="GO:0005737">
    <property type="term" value="C:cytoplasm"/>
    <property type="evidence" value="ECO:0007669"/>
    <property type="project" value="TreeGrafter"/>
</dbReference>
<dbReference type="GO" id="GO:0016787">
    <property type="term" value="F:hydrolase activity"/>
    <property type="evidence" value="ECO:0007669"/>
    <property type="project" value="UniProtKB-KW"/>
</dbReference>
<accession>A0AA39J2S9</accession>
<evidence type="ECO:0000313" key="14">
    <source>
        <dbReference type="Proteomes" id="UP001175226"/>
    </source>
</evidence>
<dbReference type="Gene3D" id="1.10.10.10">
    <property type="entry name" value="Winged helix-like DNA-binding domain superfamily/Winged helix DNA-binding domain"/>
    <property type="match status" value="1"/>
</dbReference>
<dbReference type="InterPro" id="IPR001650">
    <property type="entry name" value="Helicase_C-like"/>
</dbReference>
<dbReference type="PROSITE" id="PS51192">
    <property type="entry name" value="HELICASE_ATP_BIND_1"/>
    <property type="match status" value="1"/>
</dbReference>
<dbReference type="AlphaFoldDB" id="A0AA39J2S9"/>
<dbReference type="InterPro" id="IPR014001">
    <property type="entry name" value="Helicase_ATP-bd"/>
</dbReference>
<feature type="region of interest" description="Disordered" evidence="10">
    <location>
        <begin position="30"/>
        <end position="66"/>
    </location>
</feature>
<keyword evidence="14" id="KW-1185">Reference proteome</keyword>
<dbReference type="PANTHER" id="PTHR13710">
    <property type="entry name" value="DNA HELICASE RECQ FAMILY MEMBER"/>
    <property type="match status" value="1"/>
</dbReference>
<dbReference type="SMART" id="SM00487">
    <property type="entry name" value="DEXDc"/>
    <property type="match status" value="1"/>
</dbReference>
<dbReference type="GO" id="GO:0005524">
    <property type="term" value="F:ATP binding"/>
    <property type="evidence" value="ECO:0007669"/>
    <property type="project" value="UniProtKB-KW"/>
</dbReference>
<dbReference type="Gene3D" id="3.40.50.300">
    <property type="entry name" value="P-loop containing nucleotide triphosphate hydrolases"/>
    <property type="match status" value="2"/>
</dbReference>
<gene>
    <name evidence="13" type="ORF">EV421DRAFT_1992882</name>
</gene>
<comment type="caution">
    <text evidence="13">The sequence shown here is derived from an EMBL/GenBank/DDBJ whole genome shotgun (WGS) entry which is preliminary data.</text>
</comment>
<feature type="region of interest" description="Disordered" evidence="10">
    <location>
        <begin position="628"/>
        <end position="687"/>
    </location>
</feature>
<dbReference type="SUPFAM" id="SSF52540">
    <property type="entry name" value="P-loop containing nucleoside triphosphate hydrolases"/>
    <property type="match status" value="1"/>
</dbReference>
<dbReference type="GO" id="GO:0009378">
    <property type="term" value="F:four-way junction helicase activity"/>
    <property type="evidence" value="ECO:0007669"/>
    <property type="project" value="TreeGrafter"/>
</dbReference>
<evidence type="ECO:0000256" key="9">
    <source>
        <dbReference type="ARBA" id="ARBA00034808"/>
    </source>
</evidence>
<sequence length="727" mass="82065">MPTFNLSFDDLLEFDDPELDEILAQSRADLEAEEAAPYRGPIQQQERHQIGERSVERDNEAGATGHGYYDGSSFPWSKDLKSKMRSIFRIQDFRHCQHSVCNASMDAKDIICVMPTGGGKSLIYQLPALLTRGCTLVVSPLVSLISDQLMYLQDAGVNAVKSIALTPDDDQEQTNQRLIAMAEGKPGQGEEDIRLCYVTPEKIVKSARFRSILERLVQDNKLTRIVIDEAHCIAEYGNEFRSDYKHLGILRQLFPSVPILALTATCTPRVLRELTSVLGLAQVCNGWASDTATRGTLYFSSSLYRDNLHYRITSKSSNKKEVIKDFTSYILEHHHGESGIIYCLSQKDAETVAKRVSETSGGVITTGVYHANKSITEKEYLHLRWKRGEIKVVCATTAFGLGIDKGDVRFVIYHSLPQSLDGFYQGSGRAGRDGRDASCILFYRPQDAWKIAAMIMKDPDWSSKLLPLIKFVENTSECRKLLFARHFSHSPELSINDWIGQSSIERDVTYVSWQLLKFIKTMCGPDAEVKLTPKGLASRLKVKHSKQNVESICGGTVDLHKDDIEALLVHLWLEGYLAPQFAQNSYGKTPRTYLQLASKSSQLLRYSSEQLKNGECGASINLSFPIRKRRMRKQTQRRKSMVEDDSDTSESGVDSEEDDNNDIHELPRRTTVKRPSYRMDKEDDFGTLEDVYDGGFSGLFGEYSISRKRARYKIEEGSKNRSTARVK</sequence>
<dbReference type="EC" id="5.6.2.4" evidence="9"/>
<dbReference type="GO" id="GO:0000724">
    <property type="term" value="P:double-strand break repair via homologous recombination"/>
    <property type="evidence" value="ECO:0007669"/>
    <property type="project" value="TreeGrafter"/>
</dbReference>
<dbReference type="Pfam" id="PF00270">
    <property type="entry name" value="DEAD"/>
    <property type="match status" value="1"/>
</dbReference>
<evidence type="ECO:0000256" key="7">
    <source>
        <dbReference type="ARBA" id="ARBA00023235"/>
    </source>
</evidence>
<evidence type="ECO:0000256" key="3">
    <source>
        <dbReference type="ARBA" id="ARBA00022801"/>
    </source>
</evidence>
<evidence type="ECO:0000256" key="2">
    <source>
        <dbReference type="ARBA" id="ARBA00022741"/>
    </source>
</evidence>
<comment type="similarity">
    <text evidence="1">Belongs to the helicase family. RecQ subfamily.</text>
</comment>
<proteinExistence type="inferred from homology"/>
<dbReference type="SMART" id="SM00490">
    <property type="entry name" value="HELICc"/>
    <property type="match status" value="1"/>
</dbReference>
<keyword evidence="4 13" id="KW-0347">Helicase</keyword>
<evidence type="ECO:0000256" key="8">
    <source>
        <dbReference type="ARBA" id="ARBA00034617"/>
    </source>
</evidence>
<keyword evidence="7" id="KW-0413">Isomerase</keyword>
<feature type="compositionally biased region" description="Basic residues" evidence="10">
    <location>
        <begin position="628"/>
        <end position="639"/>
    </location>
</feature>
<comment type="catalytic activity">
    <reaction evidence="8">
        <text>Couples ATP hydrolysis with the unwinding of duplex DNA by translocating in the 3'-5' direction.</text>
        <dbReference type="EC" id="5.6.2.4"/>
    </reaction>
</comment>
<dbReference type="Proteomes" id="UP001175226">
    <property type="component" value="Unassembled WGS sequence"/>
</dbReference>
<keyword evidence="2" id="KW-0547">Nucleotide-binding</keyword>
<dbReference type="EMBL" id="JAUEPT010000073">
    <property type="protein sequence ID" value="KAK0434232.1"/>
    <property type="molecule type" value="Genomic_DNA"/>
</dbReference>
<feature type="domain" description="Helicase C-terminal" evidence="12">
    <location>
        <begin position="325"/>
        <end position="477"/>
    </location>
</feature>
<organism evidence="13 14">
    <name type="scientific">Armillaria borealis</name>
    <dbReference type="NCBI Taxonomy" id="47425"/>
    <lineage>
        <taxon>Eukaryota</taxon>
        <taxon>Fungi</taxon>
        <taxon>Dikarya</taxon>
        <taxon>Basidiomycota</taxon>
        <taxon>Agaricomycotina</taxon>
        <taxon>Agaricomycetes</taxon>
        <taxon>Agaricomycetidae</taxon>
        <taxon>Agaricales</taxon>
        <taxon>Marasmiineae</taxon>
        <taxon>Physalacriaceae</taxon>
        <taxon>Armillaria</taxon>
    </lineage>
</organism>
<reference evidence="13" key="1">
    <citation type="submission" date="2023-06" db="EMBL/GenBank/DDBJ databases">
        <authorList>
            <consortium name="Lawrence Berkeley National Laboratory"/>
            <person name="Ahrendt S."/>
            <person name="Sahu N."/>
            <person name="Indic B."/>
            <person name="Wong-Bajracharya J."/>
            <person name="Merenyi Z."/>
            <person name="Ke H.-M."/>
            <person name="Monk M."/>
            <person name="Kocsube S."/>
            <person name="Drula E."/>
            <person name="Lipzen A."/>
            <person name="Balint B."/>
            <person name="Henrissat B."/>
            <person name="Andreopoulos B."/>
            <person name="Martin F.M."/>
            <person name="Harder C.B."/>
            <person name="Rigling D."/>
            <person name="Ford K.L."/>
            <person name="Foster G.D."/>
            <person name="Pangilinan J."/>
            <person name="Papanicolaou A."/>
            <person name="Barry K."/>
            <person name="LaButti K."/>
            <person name="Viragh M."/>
            <person name="Koriabine M."/>
            <person name="Yan M."/>
            <person name="Riley R."/>
            <person name="Champramary S."/>
            <person name="Plett K.L."/>
            <person name="Tsai I.J."/>
            <person name="Slot J."/>
            <person name="Sipos G."/>
            <person name="Plett J."/>
            <person name="Nagy L.G."/>
            <person name="Grigoriev I.V."/>
        </authorList>
    </citation>
    <scope>NUCLEOTIDE SEQUENCE</scope>
    <source>
        <strain evidence="13">FPL87.14</strain>
    </source>
</reference>
<dbReference type="InterPro" id="IPR011545">
    <property type="entry name" value="DEAD/DEAH_box_helicase_dom"/>
</dbReference>
<dbReference type="PANTHER" id="PTHR13710:SF105">
    <property type="entry name" value="ATP-DEPENDENT DNA HELICASE Q1"/>
    <property type="match status" value="1"/>
</dbReference>
<protein>
    <recommendedName>
        <fullName evidence="9">DNA 3'-5' helicase</fullName>
        <ecNumber evidence="9">5.6.2.4</ecNumber>
    </recommendedName>
</protein>
<keyword evidence="5" id="KW-0067">ATP-binding</keyword>
<feature type="domain" description="Helicase ATP-binding" evidence="11">
    <location>
        <begin position="101"/>
        <end position="284"/>
    </location>
</feature>
<evidence type="ECO:0000256" key="5">
    <source>
        <dbReference type="ARBA" id="ARBA00022840"/>
    </source>
</evidence>
<dbReference type="NCBIfam" id="TIGR00614">
    <property type="entry name" value="recQ_fam"/>
    <property type="match status" value="1"/>
</dbReference>
<feature type="compositionally biased region" description="Acidic residues" evidence="10">
    <location>
        <begin position="643"/>
        <end position="660"/>
    </location>
</feature>
<dbReference type="PROSITE" id="PS51194">
    <property type="entry name" value="HELICASE_CTER"/>
    <property type="match status" value="1"/>
</dbReference>
<dbReference type="Pfam" id="PF00271">
    <property type="entry name" value="Helicase_C"/>
    <property type="match status" value="1"/>
</dbReference>
<evidence type="ECO:0000256" key="10">
    <source>
        <dbReference type="SAM" id="MobiDB-lite"/>
    </source>
</evidence>